<evidence type="ECO:0000313" key="2">
    <source>
        <dbReference type="EMBL" id="TFW35776.1"/>
    </source>
</evidence>
<dbReference type="OrthoDB" id="5242612at2"/>
<dbReference type="Gene3D" id="3.30.1380.10">
    <property type="match status" value="1"/>
</dbReference>
<keyword evidence="3" id="KW-1185">Reference proteome</keyword>
<dbReference type="EMBL" id="SPUM01000007">
    <property type="protein sequence ID" value="TFW35776.1"/>
    <property type="molecule type" value="Genomic_DNA"/>
</dbReference>
<feature type="domain" description="Peptidase M15A C-terminal" evidence="1">
    <location>
        <begin position="6"/>
        <end position="118"/>
    </location>
</feature>
<name>A0A4Y9T619_9BURK</name>
<evidence type="ECO:0000313" key="3">
    <source>
        <dbReference type="Proteomes" id="UP000297258"/>
    </source>
</evidence>
<sequence>MRSLTKHFTLEELIASQTATRRGINNYPSSEIIDNLTLLAETLEQVRTLVGQPIIISSGYRSVELNKAIGGADGSAHTLGLAADINCSGIGPKELACLIRDSGIKFDQLIYEGTWVHIGLSGGAPRFEVLTAHFNGGPASYTKGIT</sequence>
<comment type="caution">
    <text evidence="2">The sequence shown here is derived from an EMBL/GenBank/DDBJ whole genome shotgun (WGS) entry which is preliminary data.</text>
</comment>
<accession>A0A4Y9T619</accession>
<proteinExistence type="predicted"/>
<dbReference type="InterPro" id="IPR013230">
    <property type="entry name" value="Peptidase_M15A_C"/>
</dbReference>
<dbReference type="InterPro" id="IPR009045">
    <property type="entry name" value="Zn_M74/Hedgehog-like"/>
</dbReference>
<dbReference type="Proteomes" id="UP000297258">
    <property type="component" value="Unassembled WGS sequence"/>
</dbReference>
<dbReference type="AlphaFoldDB" id="A0A4Y9T619"/>
<dbReference type="Pfam" id="PF08291">
    <property type="entry name" value="Peptidase_M15_3"/>
    <property type="match status" value="1"/>
</dbReference>
<evidence type="ECO:0000259" key="1">
    <source>
        <dbReference type="Pfam" id="PF08291"/>
    </source>
</evidence>
<dbReference type="SUPFAM" id="SSF55166">
    <property type="entry name" value="Hedgehog/DD-peptidase"/>
    <property type="match status" value="1"/>
</dbReference>
<organism evidence="2 3">
    <name type="scientific">Massilia horti</name>
    <dbReference type="NCBI Taxonomy" id="2562153"/>
    <lineage>
        <taxon>Bacteria</taxon>
        <taxon>Pseudomonadati</taxon>
        <taxon>Pseudomonadota</taxon>
        <taxon>Betaproteobacteria</taxon>
        <taxon>Burkholderiales</taxon>
        <taxon>Oxalobacteraceae</taxon>
        <taxon>Telluria group</taxon>
        <taxon>Massilia</taxon>
    </lineage>
</organism>
<gene>
    <name evidence="2" type="ORF">E4O92_01080</name>
</gene>
<dbReference type="RefSeq" id="WP_135187895.1">
    <property type="nucleotide sequence ID" value="NZ_SPUM01000007.1"/>
</dbReference>
<protein>
    <submittedName>
        <fullName evidence="2">Peptidase M15</fullName>
    </submittedName>
</protein>
<reference evidence="2 3" key="1">
    <citation type="submission" date="2019-03" db="EMBL/GenBank/DDBJ databases">
        <title>Draft genome of Massilia hortus sp. nov., a novel bacterial species of the Oxalobacteraceae family.</title>
        <authorList>
            <person name="Peta V."/>
            <person name="Raths R."/>
            <person name="Bucking H."/>
        </authorList>
    </citation>
    <scope>NUCLEOTIDE SEQUENCE [LARGE SCALE GENOMIC DNA]</scope>
    <source>
        <strain evidence="2 3">ONC3</strain>
    </source>
</reference>